<feature type="region of interest" description="Disordered" evidence="1">
    <location>
        <begin position="1"/>
        <end position="47"/>
    </location>
</feature>
<keyword evidence="4" id="KW-1185">Reference proteome</keyword>
<comment type="caution">
    <text evidence="3">The sequence shown here is derived from an EMBL/GenBank/DDBJ whole genome shotgun (WGS) entry which is preliminary data.</text>
</comment>
<evidence type="ECO:0000256" key="1">
    <source>
        <dbReference type="SAM" id="MobiDB-lite"/>
    </source>
</evidence>
<sequence length="112" mass="12212">MTDRPPLPKRDPGATPTKEAEEGAPRPIARLAAPPDADRRYAAPPGIESTRLWTAAEVARMFRVDAKTVARWTRRGKLTGIRTPGRHLRYRDADVQAFIAAGPLADQGEDAG</sequence>
<organism evidence="3 4">
    <name type="scientific">Nocardiopsis sediminis</name>
    <dbReference type="NCBI Taxonomy" id="1778267"/>
    <lineage>
        <taxon>Bacteria</taxon>
        <taxon>Bacillati</taxon>
        <taxon>Actinomycetota</taxon>
        <taxon>Actinomycetes</taxon>
        <taxon>Streptosporangiales</taxon>
        <taxon>Nocardiopsidaceae</taxon>
        <taxon>Nocardiopsis</taxon>
    </lineage>
</organism>
<evidence type="ECO:0000313" key="3">
    <source>
        <dbReference type="EMBL" id="MFC3998957.1"/>
    </source>
</evidence>
<dbReference type="Proteomes" id="UP001595847">
    <property type="component" value="Unassembled WGS sequence"/>
</dbReference>
<name>A0ABV8FSZ5_9ACTN</name>
<dbReference type="NCBIfam" id="TIGR01764">
    <property type="entry name" value="excise"/>
    <property type="match status" value="1"/>
</dbReference>
<dbReference type="SUPFAM" id="SSF46955">
    <property type="entry name" value="Putative DNA-binding domain"/>
    <property type="match status" value="1"/>
</dbReference>
<evidence type="ECO:0000259" key="2">
    <source>
        <dbReference type="Pfam" id="PF12728"/>
    </source>
</evidence>
<protein>
    <submittedName>
        <fullName evidence="3">Helix-turn-helix domain-containing protein</fullName>
    </submittedName>
</protein>
<feature type="compositionally biased region" description="Low complexity" evidence="1">
    <location>
        <begin position="25"/>
        <end position="35"/>
    </location>
</feature>
<dbReference type="InterPro" id="IPR009061">
    <property type="entry name" value="DNA-bd_dom_put_sf"/>
</dbReference>
<dbReference type="InterPro" id="IPR010093">
    <property type="entry name" value="SinI_DNA-bd"/>
</dbReference>
<feature type="compositionally biased region" description="Basic and acidic residues" evidence="1">
    <location>
        <begin position="1"/>
        <end position="24"/>
    </location>
</feature>
<feature type="domain" description="Helix-turn-helix" evidence="2">
    <location>
        <begin position="54"/>
        <end position="101"/>
    </location>
</feature>
<dbReference type="Gene3D" id="1.10.1660.10">
    <property type="match status" value="1"/>
</dbReference>
<reference evidence="4" key="1">
    <citation type="journal article" date="2019" name="Int. J. Syst. Evol. Microbiol.">
        <title>The Global Catalogue of Microorganisms (GCM) 10K type strain sequencing project: providing services to taxonomists for standard genome sequencing and annotation.</title>
        <authorList>
            <consortium name="The Broad Institute Genomics Platform"/>
            <consortium name="The Broad Institute Genome Sequencing Center for Infectious Disease"/>
            <person name="Wu L."/>
            <person name="Ma J."/>
        </authorList>
    </citation>
    <scope>NUCLEOTIDE SEQUENCE [LARGE SCALE GENOMIC DNA]</scope>
    <source>
        <strain evidence="4">TBRC 1826</strain>
    </source>
</reference>
<dbReference type="RefSeq" id="WP_378537135.1">
    <property type="nucleotide sequence ID" value="NZ_JBHSBH010000015.1"/>
</dbReference>
<dbReference type="EMBL" id="JBHSBH010000015">
    <property type="protein sequence ID" value="MFC3998957.1"/>
    <property type="molecule type" value="Genomic_DNA"/>
</dbReference>
<proteinExistence type="predicted"/>
<dbReference type="InterPro" id="IPR041657">
    <property type="entry name" value="HTH_17"/>
</dbReference>
<evidence type="ECO:0000313" key="4">
    <source>
        <dbReference type="Proteomes" id="UP001595847"/>
    </source>
</evidence>
<accession>A0ABV8FSZ5</accession>
<dbReference type="Pfam" id="PF12728">
    <property type="entry name" value="HTH_17"/>
    <property type="match status" value="1"/>
</dbReference>
<gene>
    <name evidence="3" type="ORF">ACFOVU_23750</name>
</gene>